<dbReference type="InterPro" id="IPR050553">
    <property type="entry name" value="Thioredoxin_ResA/DsbE_sf"/>
</dbReference>
<evidence type="ECO:0000313" key="7">
    <source>
        <dbReference type="Proteomes" id="UP001501496"/>
    </source>
</evidence>
<dbReference type="PANTHER" id="PTHR42852">
    <property type="entry name" value="THIOL:DISULFIDE INTERCHANGE PROTEIN DSBE"/>
    <property type="match status" value="1"/>
</dbReference>
<dbReference type="InterPro" id="IPR036249">
    <property type="entry name" value="Thioredoxin-like_sf"/>
</dbReference>
<evidence type="ECO:0000256" key="1">
    <source>
        <dbReference type="ARBA" id="ARBA00004196"/>
    </source>
</evidence>
<dbReference type="SUPFAM" id="SSF52833">
    <property type="entry name" value="Thioredoxin-like"/>
    <property type="match status" value="1"/>
</dbReference>
<evidence type="ECO:0000313" key="6">
    <source>
        <dbReference type="EMBL" id="GAA4234649.1"/>
    </source>
</evidence>
<keyword evidence="3" id="KW-1015">Disulfide bond</keyword>
<dbReference type="Proteomes" id="UP001501496">
    <property type="component" value="Unassembled WGS sequence"/>
</dbReference>
<comment type="caution">
    <text evidence="6">The sequence shown here is derived from an EMBL/GenBank/DDBJ whole genome shotgun (WGS) entry which is preliminary data.</text>
</comment>
<evidence type="ECO:0000259" key="5">
    <source>
        <dbReference type="PROSITE" id="PS51352"/>
    </source>
</evidence>
<dbReference type="PROSITE" id="PS51352">
    <property type="entry name" value="THIOREDOXIN_2"/>
    <property type="match status" value="1"/>
</dbReference>
<dbReference type="CDD" id="cd02966">
    <property type="entry name" value="TlpA_like_family"/>
    <property type="match status" value="1"/>
</dbReference>
<name>A0ABP8C6Q0_9FLAO</name>
<dbReference type="PROSITE" id="PS51257">
    <property type="entry name" value="PROKAR_LIPOPROTEIN"/>
    <property type="match status" value="1"/>
</dbReference>
<evidence type="ECO:0000256" key="3">
    <source>
        <dbReference type="ARBA" id="ARBA00023157"/>
    </source>
</evidence>
<keyword evidence="2" id="KW-0201">Cytochrome c-type biogenesis</keyword>
<dbReference type="InterPro" id="IPR013766">
    <property type="entry name" value="Thioredoxin_domain"/>
</dbReference>
<dbReference type="PANTHER" id="PTHR42852:SF6">
    <property type="entry name" value="THIOL:DISULFIDE INTERCHANGE PROTEIN DSBE"/>
    <property type="match status" value="1"/>
</dbReference>
<proteinExistence type="predicted"/>
<reference evidence="7" key="1">
    <citation type="journal article" date="2019" name="Int. J. Syst. Evol. Microbiol.">
        <title>The Global Catalogue of Microorganisms (GCM) 10K type strain sequencing project: providing services to taxonomists for standard genome sequencing and annotation.</title>
        <authorList>
            <consortium name="The Broad Institute Genomics Platform"/>
            <consortium name="The Broad Institute Genome Sequencing Center for Infectious Disease"/>
            <person name="Wu L."/>
            <person name="Ma J."/>
        </authorList>
    </citation>
    <scope>NUCLEOTIDE SEQUENCE [LARGE SCALE GENOMIC DNA]</scope>
    <source>
        <strain evidence="7">JCM 17630</strain>
    </source>
</reference>
<dbReference type="Pfam" id="PF08534">
    <property type="entry name" value="Redoxin"/>
    <property type="match status" value="1"/>
</dbReference>
<comment type="subcellular location">
    <subcellularLocation>
        <location evidence="1">Cell envelope</location>
    </subcellularLocation>
</comment>
<keyword evidence="7" id="KW-1185">Reference proteome</keyword>
<sequence length="471" mass="54139">MKNIILITSLILSLVGCKENSPKTTDYVIISGTITNSSSKTIELKNSIMFDVDPNPKHTINLSENGSFRDTLNVMDGHFYFIEGKNITSLYLYKGVDINISYNATNFESSIKLTGEGAPVSKYLLKKERIIKKAYGRTGEDAQNSKNIFDNIEADFITKIDDIKTEMEIALSETQNIPEEIRAKEQKDIHYQYIDFISRYKSVYPYISKDSTYIPSKSFTKALDELTYDRVEDFMQSSLYQYALFNHFKDIAVKNTEESYPTDMEFLNVFNTVPNEVIKNKMLYFETNTRLPRKDDLTEIYNFFMNNSTDTFDKERITNLYNELKVLSKGAPSPTFENYENHAGDTNSLSDFKGKYVYIDIWATWCGPCKYEIPFLEKIEKEYNDKNIAFISISVDTKKAYSAWKNMVTNDNMKGIQLLADKAFKSKFVKDYKVNGIPKFILIDPAGNIVSSNAPRPSSDNIKPFLNKLLN</sequence>
<dbReference type="RefSeq" id="WP_344787486.1">
    <property type="nucleotide sequence ID" value="NZ_BAABCA010000003.1"/>
</dbReference>
<protein>
    <recommendedName>
        <fullName evidence="5">Thioredoxin domain-containing protein</fullName>
    </recommendedName>
</protein>
<accession>A0ABP8C6Q0</accession>
<evidence type="ECO:0000256" key="2">
    <source>
        <dbReference type="ARBA" id="ARBA00022748"/>
    </source>
</evidence>
<dbReference type="EMBL" id="BAABCA010000003">
    <property type="protein sequence ID" value="GAA4234649.1"/>
    <property type="molecule type" value="Genomic_DNA"/>
</dbReference>
<evidence type="ECO:0000256" key="4">
    <source>
        <dbReference type="ARBA" id="ARBA00023284"/>
    </source>
</evidence>
<dbReference type="InterPro" id="IPR013740">
    <property type="entry name" value="Redoxin"/>
</dbReference>
<keyword evidence="4" id="KW-0676">Redox-active center</keyword>
<gene>
    <name evidence="6" type="ORF">GCM10022291_14570</name>
</gene>
<dbReference type="Gene3D" id="3.40.30.10">
    <property type="entry name" value="Glutaredoxin"/>
    <property type="match status" value="1"/>
</dbReference>
<feature type="domain" description="Thioredoxin" evidence="5">
    <location>
        <begin position="327"/>
        <end position="471"/>
    </location>
</feature>
<organism evidence="6 7">
    <name type="scientific">Postechiella marina</name>
    <dbReference type="NCBI Taxonomy" id="943941"/>
    <lineage>
        <taxon>Bacteria</taxon>
        <taxon>Pseudomonadati</taxon>
        <taxon>Bacteroidota</taxon>
        <taxon>Flavobacteriia</taxon>
        <taxon>Flavobacteriales</taxon>
        <taxon>Flavobacteriaceae</taxon>
        <taxon>Postechiella</taxon>
    </lineage>
</organism>